<gene>
    <name evidence="8" type="ORF">P5G65_31415</name>
</gene>
<dbReference type="PANTHER" id="PTHR12677">
    <property type="entry name" value="GOLGI APPARATUS MEMBRANE PROTEIN TVP38-RELATED"/>
    <property type="match status" value="1"/>
</dbReference>
<feature type="transmembrane region" description="Helical" evidence="6">
    <location>
        <begin position="36"/>
        <end position="61"/>
    </location>
</feature>
<sequence length="203" mass="22952">MKKWLPVIIYVIVIMLIFLNKEQLIIWIQRRDSTNIMAIMIIATLFALFPVVPYGLFAGALGAKFGFFTGGIINILASTCAALIMFLIFRYSFSGPARRMIARYQRVEHFTKMFEANAFLAVLFARLIPIIPAQVVNIYSAISRIKFITFTLATVLGKIPLMMTFALLGDQLFENTTNVVITIVLYSGFLLLVYVTYRALGKQ</sequence>
<keyword evidence="4 6" id="KW-1133">Transmembrane helix</keyword>
<evidence type="ECO:0000256" key="3">
    <source>
        <dbReference type="ARBA" id="ARBA00022692"/>
    </source>
</evidence>
<dbReference type="InterPro" id="IPR015414">
    <property type="entry name" value="TMEM64"/>
</dbReference>
<evidence type="ECO:0000256" key="1">
    <source>
        <dbReference type="ARBA" id="ARBA00004651"/>
    </source>
</evidence>
<keyword evidence="9" id="KW-1185">Reference proteome</keyword>
<organism evidence="8 9">
    <name type="scientific">Paenibacillus chondroitinus</name>
    <dbReference type="NCBI Taxonomy" id="59842"/>
    <lineage>
        <taxon>Bacteria</taxon>
        <taxon>Bacillati</taxon>
        <taxon>Bacillota</taxon>
        <taxon>Bacilli</taxon>
        <taxon>Bacillales</taxon>
        <taxon>Paenibacillaceae</taxon>
        <taxon>Paenibacillus</taxon>
    </lineage>
</organism>
<dbReference type="EMBL" id="JAROBY010000075">
    <property type="protein sequence ID" value="MEB4798425.1"/>
    <property type="molecule type" value="Genomic_DNA"/>
</dbReference>
<dbReference type="PANTHER" id="PTHR12677:SF59">
    <property type="entry name" value="GOLGI APPARATUS MEMBRANE PROTEIN TVP38-RELATED"/>
    <property type="match status" value="1"/>
</dbReference>
<evidence type="ECO:0000256" key="6">
    <source>
        <dbReference type="RuleBase" id="RU366058"/>
    </source>
</evidence>
<feature type="domain" description="VTT" evidence="7">
    <location>
        <begin position="52"/>
        <end position="171"/>
    </location>
</feature>
<evidence type="ECO:0000313" key="8">
    <source>
        <dbReference type="EMBL" id="MEB4798425.1"/>
    </source>
</evidence>
<feature type="transmembrane region" description="Helical" evidence="6">
    <location>
        <begin position="179"/>
        <end position="197"/>
    </location>
</feature>
<feature type="transmembrane region" description="Helical" evidence="6">
    <location>
        <begin position="114"/>
        <end position="135"/>
    </location>
</feature>
<dbReference type="RefSeq" id="WP_127451287.1">
    <property type="nucleotide sequence ID" value="NZ_JAROBY010000075.1"/>
</dbReference>
<reference evidence="8 9" key="1">
    <citation type="submission" date="2023-03" db="EMBL/GenBank/DDBJ databases">
        <title>Bacillus Genome Sequencing.</title>
        <authorList>
            <person name="Dunlap C."/>
        </authorList>
    </citation>
    <scope>NUCLEOTIDE SEQUENCE [LARGE SCALE GENOMIC DNA]</scope>
    <source>
        <strain evidence="8 9">NRS-1351</strain>
    </source>
</reference>
<dbReference type="InterPro" id="IPR032816">
    <property type="entry name" value="VTT_dom"/>
</dbReference>
<dbReference type="Proteomes" id="UP001355653">
    <property type="component" value="Unassembled WGS sequence"/>
</dbReference>
<keyword evidence="5 6" id="KW-0472">Membrane</keyword>
<feature type="transmembrane region" description="Helical" evidence="6">
    <location>
        <begin position="67"/>
        <end position="93"/>
    </location>
</feature>
<comment type="similarity">
    <text evidence="6">Belongs to the TVP38/TMEM64 family.</text>
</comment>
<name>A0ABU6DM88_9BACL</name>
<protein>
    <recommendedName>
        <fullName evidence="6">TVP38/TMEM64 family membrane protein</fullName>
    </recommendedName>
</protein>
<feature type="transmembrane region" description="Helical" evidence="6">
    <location>
        <begin position="147"/>
        <end position="167"/>
    </location>
</feature>
<evidence type="ECO:0000259" key="7">
    <source>
        <dbReference type="Pfam" id="PF09335"/>
    </source>
</evidence>
<comment type="caution">
    <text evidence="8">The sequence shown here is derived from an EMBL/GenBank/DDBJ whole genome shotgun (WGS) entry which is preliminary data.</text>
</comment>
<evidence type="ECO:0000313" key="9">
    <source>
        <dbReference type="Proteomes" id="UP001355653"/>
    </source>
</evidence>
<evidence type="ECO:0000256" key="4">
    <source>
        <dbReference type="ARBA" id="ARBA00022989"/>
    </source>
</evidence>
<evidence type="ECO:0000256" key="5">
    <source>
        <dbReference type="ARBA" id="ARBA00023136"/>
    </source>
</evidence>
<keyword evidence="2 6" id="KW-1003">Cell membrane</keyword>
<proteinExistence type="inferred from homology"/>
<dbReference type="Pfam" id="PF09335">
    <property type="entry name" value="VTT_dom"/>
    <property type="match status" value="1"/>
</dbReference>
<comment type="subcellular location">
    <subcellularLocation>
        <location evidence="1 6">Cell membrane</location>
        <topology evidence="1 6">Multi-pass membrane protein</topology>
    </subcellularLocation>
</comment>
<keyword evidence="3 6" id="KW-0812">Transmembrane</keyword>
<feature type="transmembrane region" description="Helical" evidence="6">
    <location>
        <begin position="6"/>
        <end position="24"/>
    </location>
</feature>
<evidence type="ECO:0000256" key="2">
    <source>
        <dbReference type="ARBA" id="ARBA00022475"/>
    </source>
</evidence>
<accession>A0ABU6DM88</accession>